<dbReference type="Gene3D" id="3.40.50.620">
    <property type="entry name" value="HUPs"/>
    <property type="match status" value="1"/>
</dbReference>
<dbReference type="GO" id="GO:0000270">
    <property type="term" value="P:peptidoglycan metabolic process"/>
    <property type="evidence" value="ECO:0007669"/>
    <property type="project" value="TreeGrafter"/>
</dbReference>
<evidence type="ECO:0000313" key="2">
    <source>
        <dbReference type="EMBL" id="AMB93787.1"/>
    </source>
</evidence>
<dbReference type="PANTHER" id="PTHR30336">
    <property type="entry name" value="INNER MEMBRANE PROTEIN, PROBABLE PERMEASE"/>
    <property type="match status" value="1"/>
</dbReference>
<dbReference type="RefSeq" id="WP_067972924.1">
    <property type="nucleotide sequence ID" value="NZ_CP014160.1"/>
</dbReference>
<dbReference type="CDD" id="cd06259">
    <property type="entry name" value="YdcF-like"/>
    <property type="match status" value="1"/>
</dbReference>
<dbReference type="Pfam" id="PF02698">
    <property type="entry name" value="DUF218"/>
    <property type="match status" value="1"/>
</dbReference>
<accession>A0A0X8FC36</accession>
<dbReference type="KEGG" id="asan:AWM72_02970"/>
<dbReference type="InterPro" id="IPR051599">
    <property type="entry name" value="Cell_Envelope_Assoc"/>
</dbReference>
<evidence type="ECO:0000313" key="3">
    <source>
        <dbReference type="Proteomes" id="UP000069912"/>
    </source>
</evidence>
<dbReference type="GO" id="GO:0005886">
    <property type="term" value="C:plasma membrane"/>
    <property type="evidence" value="ECO:0007669"/>
    <property type="project" value="TreeGrafter"/>
</dbReference>
<proteinExistence type="predicted"/>
<feature type="domain" description="DUF218" evidence="1">
    <location>
        <begin position="37"/>
        <end position="147"/>
    </location>
</feature>
<evidence type="ECO:0000259" key="1">
    <source>
        <dbReference type="Pfam" id="PF02698"/>
    </source>
</evidence>
<dbReference type="InterPro" id="IPR014729">
    <property type="entry name" value="Rossmann-like_a/b/a_fold"/>
</dbReference>
<reference evidence="2 3" key="1">
    <citation type="journal article" date="2016" name="Genome Announc.">
        <title>Complete Genome Sequences of Aerococcus christensenii CCUG 28831T, Aerococcus sanguinicola CCUG 43001T, Aerococcus urinae CCUG 36881T, Aerococcus urinaeequi CCUG 28094T, Aerococcus urinaehominis CCUG 42038 BT, and Aerococcus viridans CCUG 4311T.</title>
        <authorList>
            <person name="Carkaci D."/>
            <person name="Dargis R."/>
            <person name="Nielsen X.C."/>
            <person name="Skovgaard O."/>
            <person name="Fuursted K."/>
            <person name="Christensen J.J."/>
        </authorList>
    </citation>
    <scope>NUCLEOTIDE SEQUENCE [LARGE SCALE GENOMIC DNA]</scope>
    <source>
        <strain evidence="2 3">CCUG43001</strain>
    </source>
</reference>
<sequence length="189" mass="21539">MFYLGLGLVAILLLLARLIYLYYHLDTGQAPQLADIILVAEGPAPERSDQAVALLEAGYSQTGYLLVAPRPAHKDWDIFPTYVKKGAPPQSLVAEDQATSTWTNAVNSLAIMAERGWTSANVVTSDYHMRRTMLTFRRANRQYGFDLTFVSAHRDGHGYRATPNGRRMARMEVLKWIGYRLYLYHWIDW</sequence>
<dbReference type="EMBL" id="CP014160">
    <property type="protein sequence ID" value="AMB93787.1"/>
    <property type="molecule type" value="Genomic_DNA"/>
</dbReference>
<name>A0A0X8FC36_9LACT</name>
<reference evidence="3" key="2">
    <citation type="submission" date="2016-01" db="EMBL/GenBank/DDBJ databases">
        <title>Six Aerococcus type strain genome sequencing and assembly using PacBio and Illumina Hiseq.</title>
        <authorList>
            <person name="Carkaci D."/>
            <person name="Dargis R."/>
            <person name="Nielsen X.C."/>
            <person name="Skovgaard O."/>
            <person name="Fuursted K."/>
            <person name="Christensen J.J."/>
        </authorList>
    </citation>
    <scope>NUCLEOTIDE SEQUENCE [LARGE SCALE GENOMIC DNA]</scope>
    <source>
        <strain evidence="3">CCUG43001</strain>
    </source>
</reference>
<organism evidence="2 3">
    <name type="scientific">Aerococcus sanguinicola</name>
    <dbReference type="NCBI Taxonomy" id="119206"/>
    <lineage>
        <taxon>Bacteria</taxon>
        <taxon>Bacillati</taxon>
        <taxon>Bacillota</taxon>
        <taxon>Bacilli</taxon>
        <taxon>Lactobacillales</taxon>
        <taxon>Aerococcaceae</taxon>
        <taxon>Aerococcus</taxon>
    </lineage>
</organism>
<protein>
    <recommendedName>
        <fullName evidence="1">DUF218 domain-containing protein</fullName>
    </recommendedName>
</protein>
<gene>
    <name evidence="2" type="ORF">AWM72_02970</name>
</gene>
<dbReference type="InterPro" id="IPR003848">
    <property type="entry name" value="DUF218"/>
</dbReference>
<dbReference type="GeneID" id="92903030"/>
<dbReference type="PANTHER" id="PTHR30336:SF4">
    <property type="entry name" value="ENVELOPE BIOGENESIS FACTOR ELYC"/>
    <property type="match status" value="1"/>
</dbReference>
<dbReference type="GO" id="GO:0043164">
    <property type="term" value="P:Gram-negative-bacterium-type cell wall biogenesis"/>
    <property type="evidence" value="ECO:0007669"/>
    <property type="project" value="TreeGrafter"/>
</dbReference>
<keyword evidence="3" id="KW-1185">Reference proteome</keyword>
<dbReference type="AlphaFoldDB" id="A0A0X8FC36"/>
<dbReference type="Proteomes" id="UP000069912">
    <property type="component" value="Chromosome"/>
</dbReference>